<feature type="transmembrane region" description="Helical" evidence="6">
    <location>
        <begin position="452"/>
        <end position="472"/>
    </location>
</feature>
<dbReference type="InterPro" id="IPR006043">
    <property type="entry name" value="NCS2"/>
</dbReference>
<dbReference type="Proteomes" id="UP001153555">
    <property type="component" value="Unassembled WGS sequence"/>
</dbReference>
<keyword evidence="3 6" id="KW-0812">Transmembrane</keyword>
<keyword evidence="8" id="KW-1185">Reference proteome</keyword>
<dbReference type="NCBIfam" id="NF037981">
    <property type="entry name" value="NCS2_1"/>
    <property type="match status" value="1"/>
</dbReference>
<feature type="transmembrane region" description="Helical" evidence="6">
    <location>
        <begin position="213"/>
        <end position="235"/>
    </location>
</feature>
<comment type="similarity">
    <text evidence="2">Belongs to the nucleobase:cation symporter-2 (NCS2) (TC 2.A.40) family.</text>
</comment>
<dbReference type="AlphaFoldDB" id="A0A9N7MQ84"/>
<gene>
    <name evidence="7" type="ORF">SHERM_15918</name>
</gene>
<evidence type="ECO:0000313" key="8">
    <source>
        <dbReference type="Proteomes" id="UP001153555"/>
    </source>
</evidence>
<evidence type="ECO:0000256" key="3">
    <source>
        <dbReference type="ARBA" id="ARBA00022692"/>
    </source>
</evidence>
<dbReference type="PANTHER" id="PTHR11119">
    <property type="entry name" value="XANTHINE-URACIL / VITAMIN C PERMEASE FAMILY MEMBER"/>
    <property type="match status" value="1"/>
</dbReference>
<sequence length="519" mass="56906">MGDITHPPMEQLHDLEYCIDSNPSWPQTILLGFQSYIVMLGTSVMLPTMLVPMMGGSDADKTRVVQTLVFVSGVNTLAQSLFGTRLPAVVGGSFAYVIPITYIINDSSLQKIDDPHLRFMHTVRAIQGALLVASSVQIVIGYSQMWGLFSRFFSPLGMAPMVGLVGLGLFQQGFPALGNCVEIGLPMLLLVIGFSQYLKHVRPVKGFPVFERFSVLVCFSIIWLFALILTGSGAYREKPDKTQLSCRTDRANLVATSPWFMIPYPFQWGPPTFSAGHSFAMISAVLVSMIESTGAYNAAARLAIATPPPAYVLSRGIGWQGVSILCDGLFGTCVGSAVSVENVGLLGLTRVGSRRVVQVSAGFMIFLSVFGKFGAVFASIPTPIFAGLYCVLFGLVGSVGLSFLQFTNMNSMRNLFITGISLFLGISIPHFFGEYWSSRGGLFHTRAGWFNAFFNTIFMSPPTIAFMVAVFIDNTLEVEKSGADRGMPWWVKFRTFNGDTRNEEFYKLPFNLNKYFPPT</sequence>
<feature type="transmembrane region" description="Helical" evidence="6">
    <location>
        <begin position="356"/>
        <end position="378"/>
    </location>
</feature>
<evidence type="ECO:0000256" key="4">
    <source>
        <dbReference type="ARBA" id="ARBA00022989"/>
    </source>
</evidence>
<reference evidence="7" key="1">
    <citation type="submission" date="2019-12" db="EMBL/GenBank/DDBJ databases">
        <authorList>
            <person name="Scholes J."/>
        </authorList>
    </citation>
    <scope>NUCLEOTIDE SEQUENCE</scope>
</reference>
<evidence type="ECO:0000256" key="6">
    <source>
        <dbReference type="SAM" id="Phobius"/>
    </source>
</evidence>
<evidence type="ECO:0000256" key="1">
    <source>
        <dbReference type="ARBA" id="ARBA00004141"/>
    </source>
</evidence>
<keyword evidence="5 6" id="KW-0472">Membrane</keyword>
<dbReference type="GO" id="GO:0016020">
    <property type="term" value="C:membrane"/>
    <property type="evidence" value="ECO:0007669"/>
    <property type="project" value="UniProtKB-SubCell"/>
</dbReference>
<name>A0A9N7MQ84_STRHE</name>
<dbReference type="OrthoDB" id="1641903at2759"/>
<feature type="transmembrane region" description="Helical" evidence="6">
    <location>
        <begin position="415"/>
        <end position="432"/>
    </location>
</feature>
<feature type="transmembrane region" description="Helical" evidence="6">
    <location>
        <begin position="177"/>
        <end position="198"/>
    </location>
</feature>
<comment type="caution">
    <text evidence="7">The sequence shown here is derived from an EMBL/GenBank/DDBJ whole genome shotgun (WGS) entry which is preliminary data.</text>
</comment>
<feature type="transmembrane region" description="Helical" evidence="6">
    <location>
        <begin position="384"/>
        <end position="403"/>
    </location>
</feature>
<feature type="transmembrane region" description="Helical" evidence="6">
    <location>
        <begin position="33"/>
        <end position="52"/>
    </location>
</feature>
<dbReference type="EMBL" id="CACSLK010013932">
    <property type="protein sequence ID" value="CAA0816050.1"/>
    <property type="molecule type" value="Genomic_DNA"/>
</dbReference>
<dbReference type="GO" id="GO:0022857">
    <property type="term" value="F:transmembrane transporter activity"/>
    <property type="evidence" value="ECO:0007669"/>
    <property type="project" value="InterPro"/>
</dbReference>
<evidence type="ECO:0000256" key="5">
    <source>
        <dbReference type="ARBA" id="ARBA00023136"/>
    </source>
</evidence>
<feature type="transmembrane region" description="Helical" evidence="6">
    <location>
        <begin position="125"/>
        <end position="146"/>
    </location>
</feature>
<feature type="transmembrane region" description="Helical" evidence="6">
    <location>
        <begin position="152"/>
        <end position="170"/>
    </location>
</feature>
<comment type="subcellular location">
    <subcellularLocation>
        <location evidence="1">Membrane</location>
        <topology evidence="1">Multi-pass membrane protein</topology>
    </subcellularLocation>
</comment>
<evidence type="ECO:0000313" key="7">
    <source>
        <dbReference type="EMBL" id="CAA0816050.1"/>
    </source>
</evidence>
<accession>A0A9N7MQ84</accession>
<dbReference type="Pfam" id="PF00860">
    <property type="entry name" value="Xan_ur_permease"/>
    <property type="match status" value="1"/>
</dbReference>
<organism evidence="7 8">
    <name type="scientific">Striga hermonthica</name>
    <name type="common">Purple witchweed</name>
    <name type="synonym">Buchnera hermonthica</name>
    <dbReference type="NCBI Taxonomy" id="68872"/>
    <lineage>
        <taxon>Eukaryota</taxon>
        <taxon>Viridiplantae</taxon>
        <taxon>Streptophyta</taxon>
        <taxon>Embryophyta</taxon>
        <taxon>Tracheophyta</taxon>
        <taxon>Spermatophyta</taxon>
        <taxon>Magnoliopsida</taxon>
        <taxon>eudicotyledons</taxon>
        <taxon>Gunneridae</taxon>
        <taxon>Pentapetalae</taxon>
        <taxon>asterids</taxon>
        <taxon>lamiids</taxon>
        <taxon>Lamiales</taxon>
        <taxon>Orobanchaceae</taxon>
        <taxon>Buchnereae</taxon>
        <taxon>Striga</taxon>
    </lineage>
</organism>
<proteinExistence type="inferred from homology"/>
<evidence type="ECO:0000256" key="2">
    <source>
        <dbReference type="ARBA" id="ARBA00008821"/>
    </source>
</evidence>
<protein>
    <submittedName>
        <fullName evidence="7">Nucleobase-ascorbate transporter 1</fullName>
    </submittedName>
</protein>
<feature type="transmembrane region" description="Helical" evidence="6">
    <location>
        <begin position="88"/>
        <end position="104"/>
    </location>
</feature>
<keyword evidence="4 6" id="KW-1133">Transmembrane helix</keyword>